<sequence>MAEELKSKIVSSHDNHSDSDSDEDRNTSDHEHLGLPLEKLSLGPRKKLLVLGLGGLLCHRIYRYGSMSNIPRSRYADASYGSFYVYKRPYCEEFMKFCLERFEVGIWSSAREWYLDNALDCVMKGLRRKLLFAWDQVECTDSGFKTLEKRDKPLYLKDLKKLWNKDSKAKLPMGKYSKSNTLLIDNDPYKALLNPPHTAIFPTEYKVNQIDDKNLGPEGELRLYLEGLADAANVAAYVKEHPFGQPAITASHSDWSYYSKVINGFQKT</sequence>
<comment type="function">
    <text evidence="1">Essential component of the TIM23 complex, a complex that mediates the translocation of transit peptide-containing proteins across the mitochondrial inner membrane.</text>
</comment>
<keyword evidence="5" id="KW-1185">Reference proteome</keyword>
<dbReference type="GO" id="GO:0005744">
    <property type="term" value="C:TIM23 mitochondrial import inner membrane translocase complex"/>
    <property type="evidence" value="ECO:0007669"/>
    <property type="project" value="UniProtKB-UniRule"/>
</dbReference>
<evidence type="ECO:0000256" key="1">
    <source>
        <dbReference type="RuleBase" id="RU365079"/>
    </source>
</evidence>
<dbReference type="Gene3D" id="3.40.50.1000">
    <property type="entry name" value="HAD superfamily/HAD-like"/>
    <property type="match status" value="1"/>
</dbReference>
<dbReference type="EMBL" id="JBEDUW010000006">
    <property type="protein sequence ID" value="KAK9921147.1"/>
    <property type="molecule type" value="Genomic_DNA"/>
</dbReference>
<comment type="subcellular location">
    <subcellularLocation>
        <location evidence="1">Mitochondrion inner membrane</location>
        <topology evidence="1">Single-pass membrane protein</topology>
    </subcellularLocation>
</comment>
<dbReference type="Pfam" id="PF03031">
    <property type="entry name" value="NIF"/>
    <property type="match status" value="1"/>
</dbReference>
<dbReference type="SMART" id="SM00577">
    <property type="entry name" value="CPDc"/>
    <property type="match status" value="1"/>
</dbReference>
<proteinExistence type="inferred from homology"/>
<keyword evidence="1" id="KW-0496">Mitochondrion</keyword>
<dbReference type="InterPro" id="IPR036412">
    <property type="entry name" value="HAD-like_sf"/>
</dbReference>
<dbReference type="PANTHER" id="PTHR12210">
    <property type="entry name" value="DULLARD PROTEIN PHOSPHATASE"/>
    <property type="match status" value="1"/>
</dbReference>
<dbReference type="PROSITE" id="PS50969">
    <property type="entry name" value="FCP1"/>
    <property type="match status" value="1"/>
</dbReference>
<feature type="domain" description="FCP1 homology" evidence="3">
    <location>
        <begin position="42"/>
        <end position="228"/>
    </location>
</feature>
<dbReference type="SUPFAM" id="SSF56784">
    <property type="entry name" value="HAD-like"/>
    <property type="match status" value="1"/>
</dbReference>
<comment type="subunit">
    <text evidence="1">Component of the TIM23 complex.</text>
</comment>
<keyword evidence="1" id="KW-0813">Transport</keyword>
<dbReference type="Proteomes" id="UP001457282">
    <property type="component" value="Unassembled WGS sequence"/>
</dbReference>
<comment type="caution">
    <text evidence="4">The sequence shown here is derived from an EMBL/GenBank/DDBJ whole genome shotgun (WGS) entry which is preliminary data.</text>
</comment>
<accession>A0AAW1W9P5</accession>
<keyword evidence="1" id="KW-0811">Translocation</keyword>
<evidence type="ECO:0000313" key="5">
    <source>
        <dbReference type="Proteomes" id="UP001457282"/>
    </source>
</evidence>
<evidence type="ECO:0000259" key="3">
    <source>
        <dbReference type="PROSITE" id="PS50969"/>
    </source>
</evidence>
<dbReference type="InterPro" id="IPR004274">
    <property type="entry name" value="FCP1_dom"/>
</dbReference>
<evidence type="ECO:0000256" key="2">
    <source>
        <dbReference type="SAM" id="MobiDB-lite"/>
    </source>
</evidence>
<keyword evidence="1" id="KW-0809">Transit peptide</keyword>
<evidence type="ECO:0000313" key="4">
    <source>
        <dbReference type="EMBL" id="KAK9921147.1"/>
    </source>
</evidence>
<gene>
    <name evidence="4" type="ORF">M0R45_029670</name>
</gene>
<feature type="region of interest" description="Disordered" evidence="2">
    <location>
        <begin position="1"/>
        <end position="30"/>
    </location>
</feature>
<name>A0AAW1W9P5_RUBAR</name>
<dbReference type="FunFam" id="3.40.50.1000:FF:000339">
    <property type="entry name" value="Haloacid dehalogenase-like hydrolase (HAD) superfamily protein"/>
    <property type="match status" value="1"/>
</dbReference>
<dbReference type="AlphaFoldDB" id="A0AAW1W9P5"/>
<comment type="similarity">
    <text evidence="1">Belongs to the TIM50 family.</text>
</comment>
<protein>
    <recommendedName>
        <fullName evidence="1">Mitochondrial import inner membrane translocase subunit TIM50</fullName>
    </recommendedName>
</protein>
<dbReference type="GO" id="GO:0015031">
    <property type="term" value="P:protein transport"/>
    <property type="evidence" value="ECO:0007669"/>
    <property type="project" value="UniProtKB-KW"/>
</dbReference>
<dbReference type="InterPro" id="IPR050365">
    <property type="entry name" value="TIM50"/>
</dbReference>
<dbReference type="InterPro" id="IPR023214">
    <property type="entry name" value="HAD_sf"/>
</dbReference>
<reference evidence="4 5" key="1">
    <citation type="journal article" date="2023" name="G3 (Bethesda)">
        <title>A chromosome-length genome assembly and annotation of blackberry (Rubus argutus, cv. 'Hillquist').</title>
        <authorList>
            <person name="Bruna T."/>
            <person name="Aryal R."/>
            <person name="Dudchenko O."/>
            <person name="Sargent D.J."/>
            <person name="Mead D."/>
            <person name="Buti M."/>
            <person name="Cavallini A."/>
            <person name="Hytonen T."/>
            <person name="Andres J."/>
            <person name="Pham M."/>
            <person name="Weisz D."/>
            <person name="Mascagni F."/>
            <person name="Usai G."/>
            <person name="Natali L."/>
            <person name="Bassil N."/>
            <person name="Fernandez G.E."/>
            <person name="Lomsadze A."/>
            <person name="Armour M."/>
            <person name="Olukolu B."/>
            <person name="Poorten T."/>
            <person name="Britton C."/>
            <person name="Davik J."/>
            <person name="Ashrafi H."/>
            <person name="Aiden E.L."/>
            <person name="Borodovsky M."/>
            <person name="Worthington M."/>
        </authorList>
    </citation>
    <scope>NUCLEOTIDE SEQUENCE [LARGE SCALE GENOMIC DNA]</scope>
    <source>
        <strain evidence="4">PI 553951</strain>
    </source>
</reference>
<organism evidence="4 5">
    <name type="scientific">Rubus argutus</name>
    <name type="common">Southern blackberry</name>
    <dbReference type="NCBI Taxonomy" id="59490"/>
    <lineage>
        <taxon>Eukaryota</taxon>
        <taxon>Viridiplantae</taxon>
        <taxon>Streptophyta</taxon>
        <taxon>Embryophyta</taxon>
        <taxon>Tracheophyta</taxon>
        <taxon>Spermatophyta</taxon>
        <taxon>Magnoliopsida</taxon>
        <taxon>eudicotyledons</taxon>
        <taxon>Gunneridae</taxon>
        <taxon>Pentapetalae</taxon>
        <taxon>rosids</taxon>
        <taxon>fabids</taxon>
        <taxon>Rosales</taxon>
        <taxon>Rosaceae</taxon>
        <taxon>Rosoideae</taxon>
        <taxon>Rosoideae incertae sedis</taxon>
        <taxon>Rubus</taxon>
    </lineage>
</organism>
<keyword evidence="1" id="KW-0653">Protein transport</keyword>